<dbReference type="Proteomes" id="UP000095287">
    <property type="component" value="Unplaced"/>
</dbReference>
<dbReference type="WBParaSite" id="L893_g9719.t1">
    <property type="protein sequence ID" value="L893_g9719.t1"/>
    <property type="gene ID" value="L893_g9719"/>
</dbReference>
<dbReference type="AlphaFoldDB" id="A0A1I8AVQ3"/>
<accession>A0A1I8AVQ3</accession>
<protein>
    <submittedName>
        <fullName evidence="2">Uncharacterized protein</fullName>
    </submittedName>
</protein>
<sequence length="139" mass="14993">MTPAMKLIYPLLKSQSPNSRKASLFSETPFLFLLARSENVCEYDSFILITLSSSQGAEEHAQSSQAAASSHFLKIKCADVPDLTSEACTACCRVAARNRLSSLSAEEITGTLEKLDDGCRNSPKASMRCACCAPVIPLK</sequence>
<keyword evidence="1" id="KW-1185">Reference proteome</keyword>
<evidence type="ECO:0000313" key="2">
    <source>
        <dbReference type="WBParaSite" id="L893_g9719.t1"/>
    </source>
</evidence>
<name>A0A1I8AVQ3_9BILA</name>
<reference evidence="2" key="1">
    <citation type="submission" date="2016-11" db="UniProtKB">
        <authorList>
            <consortium name="WormBaseParasite"/>
        </authorList>
    </citation>
    <scope>IDENTIFICATION</scope>
</reference>
<organism evidence="1 2">
    <name type="scientific">Steinernema glaseri</name>
    <dbReference type="NCBI Taxonomy" id="37863"/>
    <lineage>
        <taxon>Eukaryota</taxon>
        <taxon>Metazoa</taxon>
        <taxon>Ecdysozoa</taxon>
        <taxon>Nematoda</taxon>
        <taxon>Chromadorea</taxon>
        <taxon>Rhabditida</taxon>
        <taxon>Tylenchina</taxon>
        <taxon>Panagrolaimomorpha</taxon>
        <taxon>Strongyloidoidea</taxon>
        <taxon>Steinernematidae</taxon>
        <taxon>Steinernema</taxon>
    </lineage>
</organism>
<proteinExistence type="predicted"/>
<evidence type="ECO:0000313" key="1">
    <source>
        <dbReference type="Proteomes" id="UP000095287"/>
    </source>
</evidence>